<dbReference type="AlphaFoldDB" id="A0A9P6HM13"/>
<evidence type="ECO:0000256" key="7">
    <source>
        <dbReference type="ARBA" id="ARBA00023306"/>
    </source>
</evidence>
<dbReference type="PANTHER" id="PTHR14418">
    <property type="entry name" value="CONDENSIN COMPLEX SUBUNIT 3-RELATED"/>
    <property type="match status" value="1"/>
</dbReference>
<dbReference type="GO" id="GO:0051301">
    <property type="term" value="P:cell division"/>
    <property type="evidence" value="ECO:0007669"/>
    <property type="project" value="UniProtKB-KW"/>
</dbReference>
<dbReference type="GO" id="GO:0000793">
    <property type="term" value="C:condensed chromosome"/>
    <property type="evidence" value="ECO:0007669"/>
    <property type="project" value="TreeGrafter"/>
</dbReference>
<evidence type="ECO:0000256" key="1">
    <source>
        <dbReference type="ARBA" id="ARBA00004286"/>
    </source>
</evidence>
<keyword evidence="3" id="KW-0158">Chromosome</keyword>
<feature type="compositionally biased region" description="Basic residues" evidence="8">
    <location>
        <begin position="980"/>
        <end position="992"/>
    </location>
</feature>
<proteinExistence type="inferred from homology"/>
<comment type="subcellular location">
    <subcellularLocation>
        <location evidence="1">Chromosome</location>
    </subcellularLocation>
</comment>
<feature type="compositionally biased region" description="Acidic residues" evidence="8">
    <location>
        <begin position="538"/>
        <end position="552"/>
    </location>
</feature>
<evidence type="ECO:0000256" key="2">
    <source>
        <dbReference type="ARBA" id="ARBA00006533"/>
    </source>
</evidence>
<dbReference type="InterPro" id="IPR027165">
    <property type="entry name" value="CND3"/>
</dbReference>
<evidence type="ECO:0000259" key="9">
    <source>
        <dbReference type="Pfam" id="PF12719"/>
    </source>
</evidence>
<keyword evidence="7" id="KW-0131">Cell cycle</keyword>
<comment type="caution">
    <text evidence="10">The sequence shown here is derived from an EMBL/GenBank/DDBJ whole genome shotgun (WGS) entry which is preliminary data.</text>
</comment>
<dbReference type="GO" id="GO:0000796">
    <property type="term" value="C:condensin complex"/>
    <property type="evidence" value="ECO:0007669"/>
    <property type="project" value="InterPro"/>
</dbReference>
<organism evidence="10 11">
    <name type="scientific">Thelephora terrestris</name>
    <dbReference type="NCBI Taxonomy" id="56493"/>
    <lineage>
        <taxon>Eukaryota</taxon>
        <taxon>Fungi</taxon>
        <taxon>Dikarya</taxon>
        <taxon>Basidiomycota</taxon>
        <taxon>Agaricomycotina</taxon>
        <taxon>Agaricomycetes</taxon>
        <taxon>Thelephorales</taxon>
        <taxon>Thelephoraceae</taxon>
        <taxon>Thelephora</taxon>
    </lineage>
</organism>
<dbReference type="Proteomes" id="UP000736335">
    <property type="component" value="Unassembled WGS sequence"/>
</dbReference>
<keyword evidence="11" id="KW-1185">Reference proteome</keyword>
<keyword evidence="5" id="KW-0498">Mitosis</keyword>
<feature type="domain" description="Nuclear condensin complex subunit 3 C-terminal" evidence="9">
    <location>
        <begin position="582"/>
        <end position="859"/>
    </location>
</feature>
<dbReference type="OrthoDB" id="27187at2759"/>
<dbReference type="InterPro" id="IPR025977">
    <property type="entry name" value="Cnd3_C"/>
</dbReference>
<dbReference type="InterPro" id="IPR016024">
    <property type="entry name" value="ARM-type_fold"/>
</dbReference>
<reference evidence="10" key="2">
    <citation type="submission" date="2020-11" db="EMBL/GenBank/DDBJ databases">
        <authorList>
            <consortium name="DOE Joint Genome Institute"/>
            <person name="Kuo A."/>
            <person name="Miyauchi S."/>
            <person name="Kiss E."/>
            <person name="Drula E."/>
            <person name="Kohler A."/>
            <person name="Sanchez-Garcia M."/>
            <person name="Andreopoulos B."/>
            <person name="Barry K.W."/>
            <person name="Bonito G."/>
            <person name="Buee M."/>
            <person name="Carver A."/>
            <person name="Chen C."/>
            <person name="Cichocki N."/>
            <person name="Clum A."/>
            <person name="Culley D."/>
            <person name="Crous P.W."/>
            <person name="Fauchery L."/>
            <person name="Girlanda M."/>
            <person name="Hayes R."/>
            <person name="Keri Z."/>
            <person name="Labutti K."/>
            <person name="Lipzen A."/>
            <person name="Lombard V."/>
            <person name="Magnuson J."/>
            <person name="Maillard F."/>
            <person name="Morin E."/>
            <person name="Murat C."/>
            <person name="Nolan M."/>
            <person name="Ohm R."/>
            <person name="Pangilinan J."/>
            <person name="Pereira M."/>
            <person name="Perotto S."/>
            <person name="Peter M."/>
            <person name="Riley R."/>
            <person name="Sitrit Y."/>
            <person name="Stielow B."/>
            <person name="Szollosi G."/>
            <person name="Zifcakova L."/>
            <person name="Stursova M."/>
            <person name="Spatafora J.W."/>
            <person name="Tedersoo L."/>
            <person name="Vaario L.-M."/>
            <person name="Yamada A."/>
            <person name="Yan M."/>
            <person name="Wang P."/>
            <person name="Xu J."/>
            <person name="Bruns T."/>
            <person name="Baldrian P."/>
            <person name="Vilgalys R."/>
            <person name="Henrissat B."/>
            <person name="Grigoriev I.V."/>
            <person name="Hibbett D."/>
            <person name="Nagy L.G."/>
            <person name="Martin F.M."/>
        </authorList>
    </citation>
    <scope>NUCLEOTIDE SEQUENCE</scope>
    <source>
        <strain evidence="10">UH-Tt-Lm1</strain>
    </source>
</reference>
<dbReference type="InterPro" id="IPR011989">
    <property type="entry name" value="ARM-like"/>
</dbReference>
<dbReference type="Gene3D" id="1.25.10.10">
    <property type="entry name" value="Leucine-rich Repeat Variant"/>
    <property type="match status" value="1"/>
</dbReference>
<dbReference type="EMBL" id="WIUZ02000004">
    <property type="protein sequence ID" value="KAF9788220.1"/>
    <property type="molecule type" value="Genomic_DNA"/>
</dbReference>
<evidence type="ECO:0000256" key="4">
    <source>
        <dbReference type="ARBA" id="ARBA00022618"/>
    </source>
</evidence>
<protein>
    <submittedName>
        <fullName evidence="10">Nuclear condensing complex subunit</fullName>
    </submittedName>
</protein>
<feature type="region of interest" description="Disordered" evidence="8">
    <location>
        <begin position="538"/>
        <end position="569"/>
    </location>
</feature>
<feature type="compositionally biased region" description="Acidic residues" evidence="8">
    <location>
        <begin position="1078"/>
        <end position="1097"/>
    </location>
</feature>
<reference evidence="10" key="1">
    <citation type="journal article" date="2020" name="Nat. Commun.">
        <title>Large-scale genome sequencing of mycorrhizal fungi provides insights into the early evolution of symbiotic traits.</title>
        <authorList>
            <person name="Miyauchi S."/>
            <person name="Kiss E."/>
            <person name="Kuo A."/>
            <person name="Drula E."/>
            <person name="Kohler A."/>
            <person name="Sanchez-Garcia M."/>
            <person name="Morin E."/>
            <person name="Andreopoulos B."/>
            <person name="Barry K.W."/>
            <person name="Bonito G."/>
            <person name="Buee M."/>
            <person name="Carver A."/>
            <person name="Chen C."/>
            <person name="Cichocki N."/>
            <person name="Clum A."/>
            <person name="Culley D."/>
            <person name="Crous P.W."/>
            <person name="Fauchery L."/>
            <person name="Girlanda M."/>
            <person name="Hayes R.D."/>
            <person name="Keri Z."/>
            <person name="LaButti K."/>
            <person name="Lipzen A."/>
            <person name="Lombard V."/>
            <person name="Magnuson J."/>
            <person name="Maillard F."/>
            <person name="Murat C."/>
            <person name="Nolan M."/>
            <person name="Ohm R.A."/>
            <person name="Pangilinan J."/>
            <person name="Pereira M.F."/>
            <person name="Perotto S."/>
            <person name="Peter M."/>
            <person name="Pfister S."/>
            <person name="Riley R."/>
            <person name="Sitrit Y."/>
            <person name="Stielow J.B."/>
            <person name="Szollosi G."/>
            <person name="Zifcakova L."/>
            <person name="Stursova M."/>
            <person name="Spatafora J.W."/>
            <person name="Tedersoo L."/>
            <person name="Vaario L.M."/>
            <person name="Yamada A."/>
            <person name="Yan M."/>
            <person name="Wang P."/>
            <person name="Xu J."/>
            <person name="Bruns T."/>
            <person name="Baldrian P."/>
            <person name="Vilgalys R."/>
            <person name="Dunand C."/>
            <person name="Henrissat B."/>
            <person name="Grigoriev I.V."/>
            <person name="Hibbett D."/>
            <person name="Nagy L.G."/>
            <person name="Martin F.M."/>
        </authorList>
    </citation>
    <scope>NUCLEOTIDE SEQUENCE</scope>
    <source>
        <strain evidence="10">UH-Tt-Lm1</strain>
    </source>
</reference>
<evidence type="ECO:0000313" key="10">
    <source>
        <dbReference type="EMBL" id="KAF9788220.1"/>
    </source>
</evidence>
<gene>
    <name evidence="10" type="ORF">BJ322DRAFT_1047789</name>
</gene>
<feature type="compositionally biased region" description="Low complexity" evidence="8">
    <location>
        <begin position="1014"/>
        <end position="1026"/>
    </location>
</feature>
<evidence type="ECO:0000313" key="11">
    <source>
        <dbReference type="Proteomes" id="UP000736335"/>
    </source>
</evidence>
<evidence type="ECO:0000256" key="8">
    <source>
        <dbReference type="SAM" id="MobiDB-lite"/>
    </source>
</evidence>
<dbReference type="Pfam" id="PF12719">
    <property type="entry name" value="Cnd3"/>
    <property type="match status" value="1"/>
</dbReference>
<feature type="region of interest" description="Disordered" evidence="8">
    <location>
        <begin position="936"/>
        <end position="1097"/>
    </location>
</feature>
<evidence type="ECO:0000256" key="3">
    <source>
        <dbReference type="ARBA" id="ARBA00022454"/>
    </source>
</evidence>
<sequence>MPAPATSLRDTVETTLPKIFDQAQSSIANHQKNCVALYKLHITASELRQSSSSGNGEKLVGERFFEENICDMISRVLLVKKGQAVADRIAKFLGAYIKVLVEKTEEEVRREGRDEDEDTIADRFMARVFRHLLQAFVAKDKTIRYRAVQIVGEMLPHVGLMDEGLYQEMRGALLGRLHDKEPHIRAISAASLAKLLTTEEPDDVAEGETPLLDALVDVLKYDTSPEVRRAALVNIHVTADTIPHLLTRTRDLDSNVRKHAYSTVLERNCNIGEGEDSKSVGNAHPRFLSIEHREMVIRHGLGDREPSVRAAAANLVGTWVDVMRDPNQIVKNETPAQELEQTMLLFLKLFDLQEVTIAEEALMSVFKTRAEIFENLELGDTFWESLTPEKTFLARVFVDQCVAAKNDGRLDTTLPVVTAMAFRIQERYNNLMDLVKIELDEETIRLDEREEDRARGEEERMSQEFILTELLKLAVNLDYADEIGRRKMFQLVRAMIAHQALPEGLASRCLDVLRKLSDSERDLIMVVVEVIHELRDTEESDDEVVPMGEDGDQSVASSSGAHKKKVAVTAQEQSQRDAMDMRCLSLCIGMLERVNGTFEENSTLEGVLSELIVPAVRNKEQYLREKGLICLGLCCLIARKMAARSLQLFLNQIAGAPTQFKLRLLQVVFDVLMVHESDFLSAGSGDNSDKIVEYLLSVLKADENAEIHACVCIGLAKLLLSGMITNTNALETIFLLYVTPETNDNLELRQCLSYFFPVYCYSNSENQRKMKELFLPLFSQITEMYAGLDEGQTMVSPLQLGSMLVDWTDPDKAVEVPGRKKDDRVHIDLAADIVKVLFDDKLSRENKKILCQLLGKLHLPDSVDENNIKTLKLLIYNVQSRRSPREAVAKNALAKFDATISNKYSAQLESFSEEDYRKLEYLKDLFEFLDDIIPEEEPDPELPAPVAKGKKRRSTSVTTTTTGGSGDDTDGGRASTAKSGRGRLGGKSKKPRLSNSDEDSEIDYDKTPVRKTNAARTRSAPTRAATQKPRTVIEISSDDDDGETTPVARGKSTRYRSPVKREEAEDVGEETPGAGDSIMDESEEEEEEVGGMLEGDD</sequence>
<accession>A0A9P6HM13</accession>
<keyword evidence="4" id="KW-0132">Cell division</keyword>
<comment type="similarity">
    <text evidence="2">Belongs to the CND3 (condensin subunit 3) family.</text>
</comment>
<name>A0A9P6HM13_9AGAM</name>
<dbReference type="PANTHER" id="PTHR14418:SF5">
    <property type="entry name" value="CONDENSIN COMPLEX SUBUNIT 3"/>
    <property type="match status" value="1"/>
</dbReference>
<evidence type="ECO:0000256" key="6">
    <source>
        <dbReference type="ARBA" id="ARBA00023067"/>
    </source>
</evidence>
<dbReference type="SUPFAM" id="SSF48371">
    <property type="entry name" value="ARM repeat"/>
    <property type="match status" value="1"/>
</dbReference>
<keyword evidence="6" id="KW-0226">DNA condensation</keyword>
<dbReference type="GO" id="GO:0007076">
    <property type="term" value="P:mitotic chromosome condensation"/>
    <property type="evidence" value="ECO:0007669"/>
    <property type="project" value="InterPro"/>
</dbReference>
<evidence type="ECO:0000256" key="5">
    <source>
        <dbReference type="ARBA" id="ARBA00022776"/>
    </source>
</evidence>